<feature type="chain" id="PRO_5046457164" description="Peptidase M23 family protein" evidence="2">
    <location>
        <begin position="29"/>
        <end position="171"/>
    </location>
</feature>
<dbReference type="Gene3D" id="2.70.70.10">
    <property type="entry name" value="Glucose Permease (Domain IIA)"/>
    <property type="match status" value="1"/>
</dbReference>
<feature type="signal peptide" evidence="2">
    <location>
        <begin position="1"/>
        <end position="28"/>
    </location>
</feature>
<feature type="region of interest" description="Disordered" evidence="1">
    <location>
        <begin position="101"/>
        <end position="146"/>
    </location>
</feature>
<sequence length="171" mass="17662">MRRVTVAASWLASWLAAWPLLGAAAAHADDTRLQWPLRPPAVVLRGFDAPTPNWRPGHRGVDLAGVPGEPIFAAGDATVVYAGTLADWPVVSLGPSRRLAHQLPAGAPDGASRPARDGGISGRHPGGWAPGLPSQGVPALGRDVGPASDAHYVDPLGLLKSTPIRLKPVTG</sequence>
<comment type="caution">
    <text evidence="3">The sequence shown here is derived from an EMBL/GenBank/DDBJ whole genome shotgun (WGS) entry which is preliminary data.</text>
</comment>
<evidence type="ECO:0000313" key="4">
    <source>
        <dbReference type="Proteomes" id="UP000020681"/>
    </source>
</evidence>
<evidence type="ECO:0000256" key="1">
    <source>
        <dbReference type="SAM" id="MobiDB-lite"/>
    </source>
</evidence>
<evidence type="ECO:0008006" key="5">
    <source>
        <dbReference type="Google" id="ProtNLM"/>
    </source>
</evidence>
<dbReference type="InterPro" id="IPR011055">
    <property type="entry name" value="Dup_hybrid_motif"/>
</dbReference>
<evidence type="ECO:0000313" key="3">
    <source>
        <dbReference type="EMBL" id="EUA90290.1"/>
    </source>
</evidence>
<feature type="compositionally biased region" description="Gly residues" evidence="1">
    <location>
        <begin position="119"/>
        <end position="129"/>
    </location>
</feature>
<reference evidence="3 4" key="1">
    <citation type="submission" date="2014-01" db="EMBL/GenBank/DDBJ databases">
        <authorList>
            <person name="Dobos K."/>
            <person name="Lenaerts A."/>
            <person name="Ordway D."/>
            <person name="DeGroote M.A."/>
            <person name="Parker T."/>
            <person name="Sizemore C."/>
            <person name="Tallon L.J."/>
            <person name="Sadzewicz L.K."/>
            <person name="Sengamalay N."/>
            <person name="Fraser C.M."/>
            <person name="Hine E."/>
            <person name="Shefchek K.A."/>
            <person name="Das S.P."/>
            <person name="Tettelin H."/>
        </authorList>
    </citation>
    <scope>NUCLEOTIDE SEQUENCE [LARGE SCALE GENOMIC DNA]</scope>
    <source>
        <strain evidence="3 4">Harvey</strain>
    </source>
</reference>
<dbReference type="Proteomes" id="UP000020681">
    <property type="component" value="Unassembled WGS sequence"/>
</dbReference>
<keyword evidence="2" id="KW-0732">Signal</keyword>
<protein>
    <recommendedName>
        <fullName evidence="5">Peptidase M23 family protein</fullName>
    </recommendedName>
</protein>
<proteinExistence type="predicted"/>
<organism evidence="3 4">
    <name type="scientific">Mycobacterium ulcerans str. Harvey</name>
    <dbReference type="NCBI Taxonomy" id="1299332"/>
    <lineage>
        <taxon>Bacteria</taxon>
        <taxon>Bacillati</taxon>
        <taxon>Actinomycetota</taxon>
        <taxon>Actinomycetes</taxon>
        <taxon>Mycobacteriales</taxon>
        <taxon>Mycobacteriaceae</taxon>
        <taxon>Mycobacterium</taxon>
        <taxon>Mycobacterium ulcerans group</taxon>
    </lineage>
</organism>
<dbReference type="SUPFAM" id="SSF51261">
    <property type="entry name" value="Duplicated hybrid motif"/>
    <property type="match status" value="1"/>
</dbReference>
<gene>
    <name evidence="3" type="ORF">I551_3269</name>
</gene>
<accession>A0ABN0R043</accession>
<evidence type="ECO:0000256" key="2">
    <source>
        <dbReference type="SAM" id="SignalP"/>
    </source>
</evidence>
<dbReference type="EMBL" id="JAOL01000106">
    <property type="protein sequence ID" value="EUA90290.1"/>
    <property type="molecule type" value="Genomic_DNA"/>
</dbReference>
<name>A0ABN0R043_MYCUL</name>
<keyword evidence="4" id="KW-1185">Reference proteome</keyword>